<dbReference type="EMBL" id="NBXE01000018">
    <property type="protein sequence ID" value="RFA27855.1"/>
    <property type="molecule type" value="Genomic_DNA"/>
</dbReference>
<dbReference type="PROSITE" id="PS51257">
    <property type="entry name" value="PROKAR_LIPOPROTEIN"/>
    <property type="match status" value="1"/>
</dbReference>
<protein>
    <submittedName>
        <fullName evidence="3">Glycine/betaine ABC transporter</fullName>
    </submittedName>
</protein>
<dbReference type="InterPro" id="IPR007210">
    <property type="entry name" value="ABC_Gly_betaine_transp_sub-bd"/>
</dbReference>
<accession>A0A3E0WBH1</accession>
<organism evidence="3">
    <name type="scientific">Subtercola boreus</name>
    <dbReference type="NCBI Taxonomy" id="120213"/>
    <lineage>
        <taxon>Bacteria</taxon>
        <taxon>Bacillati</taxon>
        <taxon>Actinomycetota</taxon>
        <taxon>Actinomycetes</taxon>
        <taxon>Micrococcales</taxon>
        <taxon>Microbacteriaceae</taxon>
        <taxon>Subtercola</taxon>
    </lineage>
</organism>
<dbReference type="GO" id="GO:0022857">
    <property type="term" value="F:transmembrane transporter activity"/>
    <property type="evidence" value="ECO:0007669"/>
    <property type="project" value="InterPro"/>
</dbReference>
<dbReference type="OrthoDB" id="9781705at2"/>
<dbReference type="SUPFAM" id="SSF53850">
    <property type="entry name" value="Periplasmic binding protein-like II"/>
    <property type="match status" value="1"/>
</dbReference>
<sequence>MFTALKKGRIAALGVIAVSAAVALAGCSSGSSPLDAGSTSTGSAAAGTIVIGSQSYYSNEIIAEIYAQALEANGQTVTRKFNIGQRDAYLPALASGEVTLFPEYSGNLLQFYDKSTAAVSADDVYAALKTAVPANLEVLEQSAAADQDSYNVTKAFADANGVTSIADLAKVSNVTLGGNAELATRPYGPPGLLSTYNVTVGFTPIDDSAGPLTLKALLDNTIQVANIYSADPSIGENNLVTLTDPKNLFLASNVVPLINKDAATPEVTDVINKVDAALTTEDLVKMNGESTTDQKSSADIAKEWLDGKKLF</sequence>
<dbReference type="Proteomes" id="UP000257080">
    <property type="component" value="Unassembled WGS sequence"/>
</dbReference>
<name>A0A3E0WBH1_9MICO</name>
<proteinExistence type="predicted"/>
<dbReference type="Gene3D" id="3.40.190.120">
    <property type="entry name" value="Osmoprotection protein (prox), domain 2"/>
    <property type="match status" value="1"/>
</dbReference>
<keyword evidence="1" id="KW-0732">Signal</keyword>
<feature type="chain" id="PRO_5038709027" evidence="1">
    <location>
        <begin position="26"/>
        <end position="311"/>
    </location>
</feature>
<dbReference type="AlphaFoldDB" id="A0A3E0WBH1"/>
<dbReference type="Pfam" id="PF04069">
    <property type="entry name" value="OpuAC"/>
    <property type="match status" value="1"/>
</dbReference>
<comment type="caution">
    <text evidence="3">The sequence shown here is derived from an EMBL/GenBank/DDBJ whole genome shotgun (WGS) entry which is preliminary data.</text>
</comment>
<evidence type="ECO:0000259" key="2">
    <source>
        <dbReference type="Pfam" id="PF04069"/>
    </source>
</evidence>
<dbReference type="CDD" id="cd13606">
    <property type="entry name" value="PBP2_ProX_like"/>
    <property type="match status" value="1"/>
</dbReference>
<dbReference type="GO" id="GO:0043190">
    <property type="term" value="C:ATP-binding cassette (ABC) transporter complex"/>
    <property type="evidence" value="ECO:0007669"/>
    <property type="project" value="InterPro"/>
</dbReference>
<reference evidence="3" key="1">
    <citation type="submission" date="2017-04" db="EMBL/GenBank/DDBJ databases">
        <title>Comparative genome analysis of Subtercola boreus.</title>
        <authorList>
            <person name="Cho Y.-J."/>
            <person name="Cho A."/>
            <person name="Kim O.-S."/>
            <person name="Lee J.-I."/>
        </authorList>
    </citation>
    <scope>NUCLEOTIDE SEQUENCE [LARGE SCALE GENOMIC DNA]</scope>
    <source>
        <strain evidence="3">P28004</strain>
    </source>
</reference>
<evidence type="ECO:0000313" key="3">
    <source>
        <dbReference type="EMBL" id="RFA27855.1"/>
    </source>
</evidence>
<gene>
    <name evidence="3" type="ORF">B7R25_05870</name>
</gene>
<dbReference type="RefSeq" id="WP_116418034.1">
    <property type="nucleotide sequence ID" value="NZ_NBXC01000013.1"/>
</dbReference>
<evidence type="ECO:0000256" key="1">
    <source>
        <dbReference type="SAM" id="SignalP"/>
    </source>
</evidence>
<feature type="signal peptide" evidence="1">
    <location>
        <begin position="1"/>
        <end position="25"/>
    </location>
</feature>
<feature type="domain" description="ABC-type glycine betaine transport system substrate-binding" evidence="2">
    <location>
        <begin position="48"/>
        <end position="306"/>
    </location>
</feature>
<dbReference type="Gene3D" id="3.40.190.10">
    <property type="entry name" value="Periplasmic binding protein-like II"/>
    <property type="match status" value="1"/>
</dbReference>